<keyword evidence="5" id="KW-0560">Oxidoreductase</keyword>
<evidence type="ECO:0000256" key="5">
    <source>
        <dbReference type="ARBA" id="ARBA00023002"/>
    </source>
</evidence>
<feature type="domain" description="Cytochrome c" evidence="8">
    <location>
        <begin position="268"/>
        <end position="428"/>
    </location>
</feature>
<accession>A0A9X4AX81</accession>
<comment type="caution">
    <text evidence="9">The sequence shown here is derived from an EMBL/GenBank/DDBJ whole genome shotgun (WGS) entry which is preliminary data.</text>
</comment>
<comment type="subcellular location">
    <subcellularLocation>
        <location evidence="1">Cell envelope</location>
    </subcellularLocation>
</comment>
<evidence type="ECO:0000313" key="10">
    <source>
        <dbReference type="Proteomes" id="UP001151081"/>
    </source>
</evidence>
<evidence type="ECO:0000313" key="9">
    <source>
        <dbReference type="EMBL" id="MDC3988163.1"/>
    </source>
</evidence>
<proteinExistence type="predicted"/>
<dbReference type="InterPro" id="IPR036909">
    <property type="entry name" value="Cyt_c-like_dom_sf"/>
</dbReference>
<dbReference type="AlphaFoldDB" id="A0A9X4AX81"/>
<keyword evidence="10" id="KW-1185">Reference proteome</keyword>
<keyword evidence="2 7" id="KW-0349">Heme</keyword>
<evidence type="ECO:0000256" key="1">
    <source>
        <dbReference type="ARBA" id="ARBA00004196"/>
    </source>
</evidence>
<dbReference type="SUPFAM" id="SSF46626">
    <property type="entry name" value="Cytochrome c"/>
    <property type="match status" value="2"/>
</dbReference>
<dbReference type="GO" id="GO:0046872">
    <property type="term" value="F:metal ion binding"/>
    <property type="evidence" value="ECO:0007669"/>
    <property type="project" value="UniProtKB-KW"/>
</dbReference>
<dbReference type="Gene3D" id="1.10.760.10">
    <property type="entry name" value="Cytochrome c-like domain"/>
    <property type="match status" value="2"/>
</dbReference>
<dbReference type="Proteomes" id="UP001151081">
    <property type="component" value="Unassembled WGS sequence"/>
</dbReference>
<dbReference type="PROSITE" id="PS51257">
    <property type="entry name" value="PROKAR_LIPOPROTEIN"/>
    <property type="match status" value="1"/>
</dbReference>
<dbReference type="InterPro" id="IPR009056">
    <property type="entry name" value="Cyt_c-like_dom"/>
</dbReference>
<keyword evidence="4" id="KW-0732">Signal</keyword>
<dbReference type="GO" id="GO:0009055">
    <property type="term" value="F:electron transfer activity"/>
    <property type="evidence" value="ECO:0007669"/>
    <property type="project" value="InterPro"/>
</dbReference>
<dbReference type="Pfam" id="PF03150">
    <property type="entry name" value="CCP_MauG"/>
    <property type="match status" value="1"/>
</dbReference>
<evidence type="ECO:0000259" key="8">
    <source>
        <dbReference type="PROSITE" id="PS51007"/>
    </source>
</evidence>
<dbReference type="InterPro" id="IPR004852">
    <property type="entry name" value="Di-haem_cyt_c_peroxidsae"/>
</dbReference>
<evidence type="ECO:0000256" key="3">
    <source>
        <dbReference type="ARBA" id="ARBA00022723"/>
    </source>
</evidence>
<dbReference type="EMBL" id="JAGTJJ010000066">
    <property type="protein sequence ID" value="MDC3988163.1"/>
    <property type="molecule type" value="Genomic_DNA"/>
</dbReference>
<evidence type="ECO:0000256" key="7">
    <source>
        <dbReference type="PROSITE-ProRule" id="PRU00433"/>
    </source>
</evidence>
<sequence>MRARTGIWLCVVMAAAALGGCEDESEELVDGHFTPEDWTEIQKLSPLPPLEADTTNAFADNPKAAELGQRLFYEKGYSGPIKVANDLGNVGETGKVSCESCHIKTDWFVDTRSKPANTSIAIEPFIRNAPTLVNVATYTDWFGWVGYNDNLWGKCLVPAEFVMGTDRSGIVHFLYQQPDYRAAYNDLFEPDLDPALDPMHPDASRFPMIASPTVAPDVWQSMPAEDRAVINRAYANFGKALAAYLRLLQSGNAPFDRYVAGDVSAISESAKRGLGLFVGKAACVACHAGPTFSDNDFHVTGVPQIGEHVLPPDMGGDPGRFQALDVYFGWDFSTKGIYNDDPSIDRSKGVTKDEKLLGAFRTKGLRTVAKTGPFMHTGHLATLREVVEFYNVGGADKDFAGTKDPLMVPLNLTPQEIDDIVAFLETLTGDPIPEALLVDTSFGSTK</sequence>
<dbReference type="InterPro" id="IPR051395">
    <property type="entry name" value="Cytochrome_c_Peroxidase/MauG"/>
</dbReference>
<keyword evidence="6 7" id="KW-0408">Iron</keyword>
<dbReference type="GO" id="GO:0004130">
    <property type="term" value="F:cytochrome-c peroxidase activity"/>
    <property type="evidence" value="ECO:0007669"/>
    <property type="project" value="TreeGrafter"/>
</dbReference>
<reference evidence="9 10" key="1">
    <citation type="submission" date="2021-04" db="EMBL/GenBank/DDBJ databases">
        <title>Genome analysis of Polyangium sp.</title>
        <authorList>
            <person name="Li Y."/>
            <person name="Wang J."/>
        </authorList>
    </citation>
    <scope>NUCLEOTIDE SEQUENCE [LARGE SCALE GENOMIC DNA]</scope>
    <source>
        <strain evidence="9 10">SDU14</strain>
    </source>
</reference>
<gene>
    <name evidence="9" type="ORF">KEG57_47285</name>
</gene>
<dbReference type="PANTHER" id="PTHR30600">
    <property type="entry name" value="CYTOCHROME C PEROXIDASE-RELATED"/>
    <property type="match status" value="1"/>
</dbReference>
<evidence type="ECO:0000256" key="4">
    <source>
        <dbReference type="ARBA" id="ARBA00022729"/>
    </source>
</evidence>
<evidence type="ECO:0000256" key="2">
    <source>
        <dbReference type="ARBA" id="ARBA00022617"/>
    </source>
</evidence>
<dbReference type="PANTHER" id="PTHR30600:SF10">
    <property type="entry name" value="BLL6722 PROTEIN"/>
    <property type="match status" value="1"/>
</dbReference>
<dbReference type="GO" id="GO:0030313">
    <property type="term" value="C:cell envelope"/>
    <property type="evidence" value="ECO:0007669"/>
    <property type="project" value="UniProtKB-SubCell"/>
</dbReference>
<organism evidence="9 10">
    <name type="scientific">Polyangium jinanense</name>
    <dbReference type="NCBI Taxonomy" id="2829994"/>
    <lineage>
        <taxon>Bacteria</taxon>
        <taxon>Pseudomonadati</taxon>
        <taxon>Myxococcota</taxon>
        <taxon>Polyangia</taxon>
        <taxon>Polyangiales</taxon>
        <taxon>Polyangiaceae</taxon>
        <taxon>Polyangium</taxon>
    </lineage>
</organism>
<dbReference type="RefSeq" id="WP_272427632.1">
    <property type="nucleotide sequence ID" value="NZ_JAGTJJ010000066.1"/>
</dbReference>
<dbReference type="PROSITE" id="PS51007">
    <property type="entry name" value="CYTC"/>
    <property type="match status" value="1"/>
</dbReference>
<dbReference type="GO" id="GO:0020037">
    <property type="term" value="F:heme binding"/>
    <property type="evidence" value="ECO:0007669"/>
    <property type="project" value="InterPro"/>
</dbReference>
<protein>
    <recommendedName>
        <fullName evidence="8">Cytochrome c domain-containing protein</fullName>
    </recommendedName>
</protein>
<name>A0A9X4AX81_9BACT</name>
<keyword evidence="3 7" id="KW-0479">Metal-binding</keyword>
<evidence type="ECO:0000256" key="6">
    <source>
        <dbReference type="ARBA" id="ARBA00023004"/>
    </source>
</evidence>